<feature type="chain" id="PRO_5035859109" description="pectinesterase" evidence="9">
    <location>
        <begin position="24"/>
        <end position="334"/>
    </location>
</feature>
<comment type="catalytic activity">
    <reaction evidence="7">
        <text>[(1-&gt;4)-alpha-D-galacturonosyl methyl ester](n) + n H2O = [(1-&gt;4)-alpha-D-galacturonosyl](n) + n methanol + n H(+)</text>
        <dbReference type="Rhea" id="RHEA:22380"/>
        <dbReference type="Rhea" id="RHEA-COMP:14570"/>
        <dbReference type="Rhea" id="RHEA-COMP:14573"/>
        <dbReference type="ChEBI" id="CHEBI:15377"/>
        <dbReference type="ChEBI" id="CHEBI:15378"/>
        <dbReference type="ChEBI" id="CHEBI:17790"/>
        <dbReference type="ChEBI" id="CHEBI:140522"/>
        <dbReference type="ChEBI" id="CHEBI:140523"/>
        <dbReference type="EC" id="3.1.1.11"/>
    </reaction>
</comment>
<evidence type="ECO:0000256" key="8">
    <source>
        <dbReference type="ARBA" id="ARBA00057335"/>
    </source>
</evidence>
<evidence type="ECO:0000256" key="6">
    <source>
        <dbReference type="ARBA" id="ARBA00023180"/>
    </source>
</evidence>
<dbReference type="InterPro" id="IPR000070">
    <property type="entry name" value="Pectinesterase_cat"/>
</dbReference>
<sequence>MKNSFICSLVVLALLSLSRVGFSLFCNDQNEDSITIVVDQSGHGQFTKVQQAIDSIPAKNSVWTHILVKPGIYKEKVIVPLDKQCIVLNGHSARDTVIQWADSIEVVESATFTVNAENFKARNIKFQNTYNENTQPGDLNSIKPAPAFQTTADKVSFYECAFLGVQDTLSDLQGRHYFESCYIEGAIDFIWGGGQSYYQRCTINATAAILGGLAGFITAQGRNSDTDTSGYVFNEGTVMGRGTVYLGRAYRQYSRVVFSKTYLSNVVVPKGWDSWKYAGQEQTITYAESRCTGPGADMSERVKWEKTLSSAELDKLTNVNAFVNQDGWLQKQPF</sequence>
<dbReference type="Proteomes" id="UP000806378">
    <property type="component" value="Unassembled WGS sequence"/>
</dbReference>
<name>A0A8T0CM76_CORYI</name>
<keyword evidence="4" id="KW-0378">Hydrolase</keyword>
<dbReference type="PANTHER" id="PTHR31321">
    <property type="entry name" value="ACYL-COA THIOESTER HYDROLASE YBHC-RELATED"/>
    <property type="match status" value="1"/>
</dbReference>
<organism evidence="11 12">
    <name type="scientific">Corymbia citriodora subsp. variegata</name>
    <dbReference type="NCBI Taxonomy" id="360336"/>
    <lineage>
        <taxon>Eukaryota</taxon>
        <taxon>Viridiplantae</taxon>
        <taxon>Streptophyta</taxon>
        <taxon>Embryophyta</taxon>
        <taxon>Tracheophyta</taxon>
        <taxon>Spermatophyta</taxon>
        <taxon>Magnoliopsida</taxon>
        <taxon>eudicotyledons</taxon>
        <taxon>Gunneridae</taxon>
        <taxon>Pentapetalae</taxon>
        <taxon>rosids</taxon>
        <taxon>malvids</taxon>
        <taxon>Myrtales</taxon>
        <taxon>Myrtaceae</taxon>
        <taxon>Myrtoideae</taxon>
        <taxon>Eucalypteae</taxon>
        <taxon>Corymbia</taxon>
    </lineage>
</organism>
<evidence type="ECO:0000313" key="12">
    <source>
        <dbReference type="Proteomes" id="UP000806378"/>
    </source>
</evidence>
<evidence type="ECO:0000259" key="10">
    <source>
        <dbReference type="Pfam" id="PF01095"/>
    </source>
</evidence>
<dbReference type="InterPro" id="IPR011050">
    <property type="entry name" value="Pectin_lyase_fold/virulence"/>
</dbReference>
<reference evidence="11" key="1">
    <citation type="submission" date="2020-05" db="EMBL/GenBank/DDBJ databases">
        <title>WGS assembly of Corymbia citriodora subspecies variegata.</title>
        <authorList>
            <person name="Barry K."/>
            <person name="Hundley H."/>
            <person name="Shu S."/>
            <person name="Jenkins J."/>
            <person name="Grimwood J."/>
            <person name="Baten A."/>
        </authorList>
    </citation>
    <scope>NUCLEOTIDE SEQUENCE</scope>
    <source>
        <strain evidence="11">CV2-018</strain>
    </source>
</reference>
<comment type="caution">
    <text evidence="11">The sequence shown here is derived from an EMBL/GenBank/DDBJ whole genome shotgun (WGS) entry which is preliminary data.</text>
</comment>
<accession>A0A8T0CM76</accession>
<evidence type="ECO:0000256" key="5">
    <source>
        <dbReference type="ARBA" id="ARBA00023085"/>
    </source>
</evidence>
<evidence type="ECO:0000313" key="11">
    <source>
        <dbReference type="EMBL" id="KAF7847139.1"/>
    </source>
</evidence>
<dbReference type="Gramene" id="rna-gnl|WGS:JABURB|Cocit.L3329.1">
    <property type="protein sequence ID" value="cds-KAF7847139.1"/>
    <property type="gene ID" value="gene-BT93_L3329"/>
</dbReference>
<protein>
    <recommendedName>
        <fullName evidence="3">pectinesterase</fullName>
        <ecNumber evidence="3">3.1.1.11</ecNumber>
    </recommendedName>
</protein>
<keyword evidence="5" id="KW-0063">Aspartyl esterase</keyword>
<dbReference type="GO" id="GO:0045490">
    <property type="term" value="P:pectin catabolic process"/>
    <property type="evidence" value="ECO:0007669"/>
    <property type="project" value="TreeGrafter"/>
</dbReference>
<dbReference type="InterPro" id="IPR012334">
    <property type="entry name" value="Pectin_lyas_fold"/>
</dbReference>
<evidence type="ECO:0000256" key="4">
    <source>
        <dbReference type="ARBA" id="ARBA00022801"/>
    </source>
</evidence>
<evidence type="ECO:0000256" key="9">
    <source>
        <dbReference type="SAM" id="SignalP"/>
    </source>
</evidence>
<keyword evidence="12" id="KW-1185">Reference proteome</keyword>
<dbReference type="SUPFAM" id="SSF51126">
    <property type="entry name" value="Pectin lyase-like"/>
    <property type="match status" value="1"/>
</dbReference>
<dbReference type="OrthoDB" id="2019149at2759"/>
<dbReference type="FunFam" id="2.160.20.10:FF:000013">
    <property type="entry name" value="Pectinesterase"/>
    <property type="match status" value="1"/>
</dbReference>
<dbReference type="Gene3D" id="2.160.20.10">
    <property type="entry name" value="Single-stranded right-handed beta-helix, Pectin lyase-like"/>
    <property type="match status" value="1"/>
</dbReference>
<dbReference type="Pfam" id="PF01095">
    <property type="entry name" value="Pectinesterase"/>
    <property type="match status" value="1"/>
</dbReference>
<comment type="pathway">
    <text evidence="1">Glycan metabolism; pectin degradation; 2-dehydro-3-deoxy-D-gluconate from pectin: step 1/5.</text>
</comment>
<dbReference type="GO" id="GO:0030599">
    <property type="term" value="F:pectinesterase activity"/>
    <property type="evidence" value="ECO:0007669"/>
    <property type="project" value="UniProtKB-EC"/>
</dbReference>
<dbReference type="EMBL" id="MU091212">
    <property type="protein sequence ID" value="KAF7847139.1"/>
    <property type="molecule type" value="Genomic_DNA"/>
</dbReference>
<dbReference type="EC" id="3.1.1.11" evidence="3"/>
<comment type="similarity">
    <text evidence="2">Belongs to the pectinesterase family.</text>
</comment>
<evidence type="ECO:0000256" key="3">
    <source>
        <dbReference type="ARBA" id="ARBA00013229"/>
    </source>
</evidence>
<gene>
    <name evidence="11" type="ORF">BT93_L3329</name>
</gene>
<feature type="domain" description="Pectinesterase catalytic" evidence="10">
    <location>
        <begin position="36"/>
        <end position="317"/>
    </location>
</feature>
<feature type="signal peptide" evidence="9">
    <location>
        <begin position="1"/>
        <end position="23"/>
    </location>
</feature>
<keyword evidence="6" id="KW-0325">Glycoprotein</keyword>
<keyword evidence="9" id="KW-0732">Signal</keyword>
<proteinExistence type="inferred from homology"/>
<evidence type="ECO:0000256" key="1">
    <source>
        <dbReference type="ARBA" id="ARBA00005184"/>
    </source>
</evidence>
<comment type="function">
    <text evidence="8">Acts in the modification of cell walls via demethylesterification of cell wall pectin.</text>
</comment>
<evidence type="ECO:0000256" key="7">
    <source>
        <dbReference type="ARBA" id="ARBA00047928"/>
    </source>
</evidence>
<dbReference type="AlphaFoldDB" id="A0A8T0CM76"/>
<evidence type="ECO:0000256" key="2">
    <source>
        <dbReference type="ARBA" id="ARBA00008891"/>
    </source>
</evidence>
<dbReference type="GO" id="GO:0042545">
    <property type="term" value="P:cell wall modification"/>
    <property type="evidence" value="ECO:0007669"/>
    <property type="project" value="InterPro"/>
</dbReference>
<dbReference type="PANTHER" id="PTHR31321:SF85">
    <property type="entry name" value="PECTINESTERASE CATALYTIC DOMAIN-CONTAINING PROTEIN"/>
    <property type="match status" value="1"/>
</dbReference>